<feature type="region of interest" description="Disordered" evidence="1">
    <location>
        <begin position="914"/>
        <end position="938"/>
    </location>
</feature>
<dbReference type="Pfam" id="PF02992">
    <property type="entry name" value="Transposase_21"/>
    <property type="match status" value="1"/>
</dbReference>
<dbReference type="PANTHER" id="PTHR46579:SF2">
    <property type="entry name" value="C2H2-TYPE DOMAIN-CONTAINING PROTEIN"/>
    <property type="match status" value="1"/>
</dbReference>
<dbReference type="OrthoDB" id="6127170at2759"/>
<evidence type="ECO:0008006" key="4">
    <source>
        <dbReference type="Google" id="ProtNLM"/>
    </source>
</evidence>
<dbReference type="PANTHER" id="PTHR46579">
    <property type="entry name" value="F5/8 TYPE C DOMAIN-CONTAINING PROTEIN-RELATED"/>
    <property type="match status" value="1"/>
</dbReference>
<organism evidence="2 3">
    <name type="scientific">Mytilus coruscus</name>
    <name type="common">Sea mussel</name>
    <dbReference type="NCBI Taxonomy" id="42192"/>
    <lineage>
        <taxon>Eukaryota</taxon>
        <taxon>Metazoa</taxon>
        <taxon>Spiralia</taxon>
        <taxon>Lophotrochozoa</taxon>
        <taxon>Mollusca</taxon>
        <taxon>Bivalvia</taxon>
        <taxon>Autobranchia</taxon>
        <taxon>Pteriomorphia</taxon>
        <taxon>Mytilida</taxon>
        <taxon>Mytiloidea</taxon>
        <taxon>Mytilidae</taxon>
        <taxon>Mytilinae</taxon>
        <taxon>Mytilus</taxon>
    </lineage>
</organism>
<dbReference type="Proteomes" id="UP000507470">
    <property type="component" value="Unassembled WGS sequence"/>
</dbReference>
<name>A0A6J8F207_MYTCO</name>
<accession>A0A6J8F207</accession>
<dbReference type="EMBL" id="CACVKT020010448">
    <property type="protein sequence ID" value="CAC5426740.1"/>
    <property type="molecule type" value="Genomic_DNA"/>
</dbReference>
<feature type="compositionally biased region" description="Polar residues" evidence="1">
    <location>
        <begin position="914"/>
        <end position="934"/>
    </location>
</feature>
<protein>
    <recommendedName>
        <fullName evidence="4">Transposase domain-containing protein</fullName>
    </recommendedName>
</protein>
<dbReference type="InterPro" id="IPR004242">
    <property type="entry name" value="Transposase_21"/>
</dbReference>
<proteinExistence type="predicted"/>
<reference evidence="2 3" key="1">
    <citation type="submission" date="2020-06" db="EMBL/GenBank/DDBJ databases">
        <authorList>
            <person name="Li R."/>
            <person name="Bekaert M."/>
        </authorList>
    </citation>
    <scope>NUCLEOTIDE SEQUENCE [LARGE SCALE GENOMIC DNA]</scope>
    <source>
        <strain evidence="3">wild</strain>
    </source>
</reference>
<evidence type="ECO:0000313" key="3">
    <source>
        <dbReference type="Proteomes" id="UP000507470"/>
    </source>
</evidence>
<dbReference type="AlphaFoldDB" id="A0A6J8F207"/>
<evidence type="ECO:0000256" key="1">
    <source>
        <dbReference type="SAM" id="MobiDB-lite"/>
    </source>
</evidence>
<evidence type="ECO:0000313" key="2">
    <source>
        <dbReference type="EMBL" id="CAC5426740.1"/>
    </source>
</evidence>
<keyword evidence="3" id="KW-1185">Reference proteome</keyword>
<gene>
    <name evidence="2" type="ORF">MCOR_58424</name>
</gene>
<sequence>MGKSKKNKAAVKARSKQRRIYKKQRYLNKKRENQEQVCEINNVETIESPQERKNTPKKHQAITDTDEFYKEMNDDPLFSRMNNDFQENDICNNTFDDPNCISDDEEKIDYNKFFSSHINCAELQNLDEEDIRCFFDNDSDDSFIDSVDNFSDYELSEEESEINTDDSIVNNLNGDTLIIKETYWFCRMLVLWQCVYYISDSAVGFLLKLLFAFFKLFSVTSEQLKRVCITFPKNMYMMSKMLSKDTENFTKFVVCVKCFTLYDYGECSHILEGLVVTKHCSHEDFPNHRMLHRRTVCNQALLMGVERGPSIKLIPYKIFFYKSLKASLQKFVLHVRPDFEEVCERWRFREQRDNILQDVYDGRIWDDFNGNKFNFFCEEGNYGLMLNVDWWQPYKYTNYSIGAIYLIFLNLPREERFKRENMILVGVIPDMKSEPPTNTFLLPLVKELKTAWSTGFLLFSFESPANLKCFKLALLCVECDVPASRKLCGFLGHSATMECNKCKKEFPGMVGEKNYGGFERSLWPERKNHTHREECKLILESTSKGDKLELEKQFGTRYSCLPELPYFDPVCMTPIDPMHNLFLGTAKHMFKIWKTKGLLDDEKCKMIENKILLFSCPSDVGKLPKKISSSMGSFNADQLKNWTILFSVYALKGILPDEHLECWRKFVLACRRLCSRYLSVGNAKVADRLLLDFCRMFESLYGDQFVTPNMHLHGHLLDCILDYGPVYSFWLFSFERQNGILGSYKTNKKNVEVQIMKRFLAESRARDKDEVISPNFAQLFEELSGTVRERGTLAEVNCLQQASLIERSSLSCNIADVPWDLSEGIFVQKPKSESLCDEDARILSDFYSTLYTSEFEICRSYQKAKEAWAIGPKKKNEEQNSDISRNDYTGTQDIAMPIAYEHRHPFSGLEMETRNGQNQSISDINNASNKNISDPSKYAKINDKNKQFGDHRSHNDSATLDQSNETVFISNSQSTVNNYVVLDPNETGFNKSEGPEKRTGPLSLHNPFITSIFQRTPRGKEKHQMMSMHILRKECMILPMAIVAKNQKILFTPTQLIMSMIVQVIQEKMLKQKTITTILLTRKQTMIMKFHN</sequence>